<dbReference type="InterPro" id="IPR016181">
    <property type="entry name" value="Acyl_CoA_acyltransferase"/>
</dbReference>
<dbReference type="Pfam" id="PF04339">
    <property type="entry name" value="FemAB_like"/>
    <property type="match status" value="1"/>
</dbReference>
<sequence length="399" mass="46883">MLQQASRYTTTWVDTVNKVKSEAWNILAKPLATPFFEWEWLSNLESSGCAIAQQGWLPSHLLVWQGDVLVAAAPLYLKGHSQGEFVFDHQWADLSYRLGIEYYPKLLGMAPFTPAVGYRFLVHPDISDNPNEISKIYDLMLAEIDRLCDRHQMSGCNFLYVDPSWKHELETRGFTTWMHHSYVWENQEFTDFDDYLKNFNANQRRNIKRERKSVESTGITMRVYTGEEIPHYFYGYMYELYNDHCNKFWGGSKYLNRKFFENLAHSFRDRLVFVAGEIENHPQPVGMSFCIRKDDQLFGRYWGCVQEIDCLHFNACYYKPIEWAIAQGIKRFDPGAGGQHKKRRGFPATPNYSLHRFYHDRLKQILVPYIGEINTYEAKQIQAINNELPFDFAPPDLHV</sequence>
<evidence type="ECO:0000313" key="1">
    <source>
        <dbReference type="EMBL" id="PZO36533.1"/>
    </source>
</evidence>
<dbReference type="Proteomes" id="UP000249467">
    <property type="component" value="Unassembled WGS sequence"/>
</dbReference>
<reference evidence="1 2" key="1">
    <citation type="submission" date="2018-04" db="EMBL/GenBank/DDBJ databases">
        <authorList>
            <person name="Go L.Y."/>
            <person name="Mitchell J.A."/>
        </authorList>
    </citation>
    <scope>NUCLEOTIDE SEQUENCE [LARGE SCALE GENOMIC DNA]</scope>
    <source>
        <strain evidence="1">ULC066bin1</strain>
    </source>
</reference>
<dbReference type="PANTHER" id="PTHR47017:SF1">
    <property type="entry name" value="ACYL-COA"/>
    <property type="match status" value="1"/>
</dbReference>
<name>A0A2W4VUK1_9CYAN</name>
<gene>
    <name evidence="1" type="ORF">DCF19_21150</name>
</gene>
<organism evidence="1 2">
    <name type="scientific">Pseudanabaena frigida</name>
    <dbReference type="NCBI Taxonomy" id="945775"/>
    <lineage>
        <taxon>Bacteria</taxon>
        <taxon>Bacillati</taxon>
        <taxon>Cyanobacteriota</taxon>
        <taxon>Cyanophyceae</taxon>
        <taxon>Pseudanabaenales</taxon>
        <taxon>Pseudanabaenaceae</taxon>
        <taxon>Pseudanabaena</taxon>
    </lineage>
</organism>
<protein>
    <submittedName>
        <fullName evidence="1">GNAT family N-acetyltransferase</fullName>
    </submittedName>
</protein>
<evidence type="ECO:0000313" key="2">
    <source>
        <dbReference type="Proteomes" id="UP000249467"/>
    </source>
</evidence>
<keyword evidence="1" id="KW-0808">Transferase</keyword>
<dbReference type="InterPro" id="IPR007434">
    <property type="entry name" value="FemAB-like"/>
</dbReference>
<dbReference type="GO" id="GO:0016740">
    <property type="term" value="F:transferase activity"/>
    <property type="evidence" value="ECO:0007669"/>
    <property type="project" value="UniProtKB-KW"/>
</dbReference>
<accession>A0A2W4VUK1</accession>
<comment type="caution">
    <text evidence="1">The sequence shown here is derived from an EMBL/GenBank/DDBJ whole genome shotgun (WGS) entry which is preliminary data.</text>
</comment>
<dbReference type="PANTHER" id="PTHR47017">
    <property type="entry name" value="ACYL-COA"/>
    <property type="match status" value="1"/>
</dbReference>
<dbReference type="Gene3D" id="3.40.630.30">
    <property type="match status" value="1"/>
</dbReference>
<proteinExistence type="predicted"/>
<reference evidence="1 2" key="2">
    <citation type="submission" date="2018-06" db="EMBL/GenBank/DDBJ databases">
        <title>Metagenomic assembly of (sub)arctic Cyanobacteria and their associated microbiome from non-axenic cultures.</title>
        <authorList>
            <person name="Baurain D."/>
        </authorList>
    </citation>
    <scope>NUCLEOTIDE SEQUENCE [LARGE SCALE GENOMIC DNA]</scope>
    <source>
        <strain evidence="1">ULC066bin1</strain>
    </source>
</reference>
<dbReference type="SUPFAM" id="SSF55729">
    <property type="entry name" value="Acyl-CoA N-acyltransferases (Nat)"/>
    <property type="match status" value="1"/>
</dbReference>
<dbReference type="EMBL" id="QBML01000039">
    <property type="protein sequence ID" value="PZO36533.1"/>
    <property type="molecule type" value="Genomic_DNA"/>
</dbReference>
<dbReference type="AlphaFoldDB" id="A0A2W4VUK1"/>